<evidence type="ECO:0000256" key="1">
    <source>
        <dbReference type="ARBA" id="ARBA00004127"/>
    </source>
</evidence>
<feature type="transmembrane region" description="Helical" evidence="15">
    <location>
        <begin position="83"/>
        <end position="104"/>
    </location>
</feature>
<feature type="transmembrane region" description="Helical" evidence="15">
    <location>
        <begin position="179"/>
        <end position="201"/>
    </location>
</feature>
<evidence type="ECO:0000256" key="3">
    <source>
        <dbReference type="ARBA" id="ARBA00021096"/>
    </source>
</evidence>
<dbReference type="RefSeq" id="WP_119531034.1">
    <property type="nucleotide sequence ID" value="NZ_QXTF01000001.1"/>
</dbReference>
<comment type="caution">
    <text evidence="19">The sequence shown here is derived from an EMBL/GenBank/DDBJ whole genome shotgun (WGS) entry which is preliminary data.</text>
</comment>
<dbReference type="PANTHER" id="PTHR42829:SF2">
    <property type="entry name" value="NADH-UBIQUINONE OXIDOREDUCTASE CHAIN 5"/>
    <property type="match status" value="1"/>
</dbReference>
<dbReference type="GO" id="GO:0008137">
    <property type="term" value="F:NADH dehydrogenase (ubiquinone) activity"/>
    <property type="evidence" value="ECO:0007669"/>
    <property type="project" value="UniProtKB-EC"/>
</dbReference>
<feature type="transmembrane region" description="Helical" evidence="15">
    <location>
        <begin position="286"/>
        <end position="307"/>
    </location>
</feature>
<evidence type="ECO:0000313" key="19">
    <source>
        <dbReference type="EMBL" id="RIX31761.1"/>
    </source>
</evidence>
<dbReference type="GO" id="GO:0012505">
    <property type="term" value="C:endomembrane system"/>
    <property type="evidence" value="ECO:0007669"/>
    <property type="project" value="UniProtKB-SubCell"/>
</dbReference>
<dbReference type="GO" id="GO:0042773">
    <property type="term" value="P:ATP synthesis coupled electron transport"/>
    <property type="evidence" value="ECO:0007669"/>
    <property type="project" value="InterPro"/>
</dbReference>
<dbReference type="InterPro" id="IPR001516">
    <property type="entry name" value="Proton_antipo_N"/>
</dbReference>
<dbReference type="GO" id="GO:0003954">
    <property type="term" value="F:NADH dehydrogenase activity"/>
    <property type="evidence" value="ECO:0007669"/>
    <property type="project" value="TreeGrafter"/>
</dbReference>
<keyword evidence="12 15" id="KW-0472">Membrane</keyword>
<feature type="domain" description="NADH dehydrogenase subunit 5 C-terminal" evidence="18">
    <location>
        <begin position="551"/>
        <end position="673"/>
    </location>
</feature>
<evidence type="ECO:0000256" key="11">
    <source>
        <dbReference type="ARBA" id="ARBA00023075"/>
    </source>
</evidence>
<dbReference type="GO" id="GO:0016020">
    <property type="term" value="C:membrane"/>
    <property type="evidence" value="ECO:0007669"/>
    <property type="project" value="UniProtKB-SubCell"/>
</dbReference>
<feature type="transmembrane region" description="Helical" evidence="15">
    <location>
        <begin position="558"/>
        <end position="576"/>
    </location>
</feature>
<dbReference type="EMBL" id="QXTF01000001">
    <property type="protein sequence ID" value="RIX31761.1"/>
    <property type="molecule type" value="Genomic_DNA"/>
</dbReference>
<protein>
    <recommendedName>
        <fullName evidence="3">NADH-ubiquinone oxidoreductase chain 5</fullName>
        <ecNumber evidence="2">7.1.1.2</ecNumber>
    </recommendedName>
</protein>
<feature type="transmembrane region" description="Helical" evidence="15">
    <location>
        <begin position="314"/>
        <end position="336"/>
    </location>
</feature>
<evidence type="ECO:0000256" key="7">
    <source>
        <dbReference type="ARBA" id="ARBA00022967"/>
    </source>
</evidence>
<dbReference type="Pfam" id="PF00662">
    <property type="entry name" value="Proton_antipo_N"/>
    <property type="match status" value="1"/>
</dbReference>
<evidence type="ECO:0000256" key="4">
    <source>
        <dbReference type="ARBA" id="ARBA00022448"/>
    </source>
</evidence>
<sequence>MHPIVLIVFLPLLASIVAGLGGRAIGKTASKVITTGALFVAAALSWPIFLSYLGGNAEAQVVPVLDFINSGDLSVDWALRVDALTAVMLVVVTTVSSLVHLYSWGYMEEDPSQPRFFAYLSLFTFAMLMLVTADSLVQMFFGWEGVGLASYLLIGFWYHKPSANAAAMKAFVVNRVGDFGFSLGIFGTFLVFGTVSIPTILEAAPGMAGSTIGFAGMRVDTMTLLCLLLFVGAMGKSAQLGLHTWLPDAMEGPTPVSALIHAATMVTAGVFMVCRLSPMFEVSQTALTVVTYVGAATAIFAATVGTVQNDIKRVIAYSTCSQLGYMFFAAGVGAYGAAMFHLFTHAFFKALLFLGAGSVIHAMHHEQDMRYYGALRKEIPLTFWAMIAGTLAITGVGIMGVFGFAGFYSKDAILESAFASGTVHGNIAFFLGIFAALLTSFYSWRLIFLTFFGKPRWAGSEHIQHAVHHVHEDEAEEASDHDSAHDHHVKGVEGTAGYHPHESPWVILLPLAILSLGAVFAGFLFHGAFVEPEAGADYWRGSIAFSEHLAHEMHAVPLWVKLSPLAVMLIGLAIAWRNYIARPEAPAAFVVMFPHLHKFLMHKWYFDELYEVIFVRPAVKLGRFFWRRGDEQTIDRFGPHGAAYAVGIGNRLTTRLQSGYVYSYALVMLLGLIGAATWVFWWVR</sequence>
<dbReference type="EC" id="7.1.1.2" evidence="2"/>
<dbReference type="InterPro" id="IPR010934">
    <property type="entry name" value="NADH_DH_su5_C"/>
</dbReference>
<dbReference type="GO" id="GO:0015990">
    <property type="term" value="P:electron transport coupled proton transport"/>
    <property type="evidence" value="ECO:0007669"/>
    <property type="project" value="TreeGrafter"/>
</dbReference>
<feature type="transmembrane region" description="Helical" evidence="15">
    <location>
        <begin position="139"/>
        <end position="158"/>
    </location>
</feature>
<evidence type="ECO:0000256" key="13">
    <source>
        <dbReference type="ARBA" id="ARBA00049551"/>
    </source>
</evidence>
<dbReference type="PRINTS" id="PR01434">
    <property type="entry name" value="NADHDHGNASE5"/>
</dbReference>
<evidence type="ECO:0000256" key="10">
    <source>
        <dbReference type="ARBA" id="ARBA00023027"/>
    </source>
</evidence>
<dbReference type="AlphaFoldDB" id="A0A418Q1Q1"/>
<dbReference type="OrthoDB" id="9811798at2"/>
<feature type="transmembrane region" description="Helical" evidence="15">
    <location>
        <begin position="32"/>
        <end position="53"/>
    </location>
</feature>
<feature type="transmembrane region" description="Helical" evidence="15">
    <location>
        <begin position="661"/>
        <end position="683"/>
    </location>
</feature>
<evidence type="ECO:0000256" key="5">
    <source>
        <dbReference type="ARBA" id="ARBA00022660"/>
    </source>
</evidence>
<keyword evidence="5" id="KW-0679">Respiratory chain</keyword>
<dbReference type="Pfam" id="PF06455">
    <property type="entry name" value="NADH5_C"/>
    <property type="match status" value="1"/>
</dbReference>
<evidence type="ECO:0000259" key="16">
    <source>
        <dbReference type="Pfam" id="PF00361"/>
    </source>
</evidence>
<evidence type="ECO:0000256" key="2">
    <source>
        <dbReference type="ARBA" id="ARBA00012944"/>
    </source>
</evidence>
<keyword evidence="11" id="KW-0830">Ubiquinone</keyword>
<dbReference type="PRINTS" id="PR01435">
    <property type="entry name" value="NPOXDRDTASE5"/>
</dbReference>
<evidence type="ECO:0000256" key="9">
    <source>
        <dbReference type="ARBA" id="ARBA00022989"/>
    </source>
</evidence>
<evidence type="ECO:0000256" key="15">
    <source>
        <dbReference type="SAM" id="Phobius"/>
    </source>
</evidence>
<dbReference type="PANTHER" id="PTHR42829">
    <property type="entry name" value="NADH-UBIQUINONE OXIDOREDUCTASE CHAIN 5"/>
    <property type="match status" value="1"/>
</dbReference>
<proteinExistence type="predicted"/>
<evidence type="ECO:0000256" key="12">
    <source>
        <dbReference type="ARBA" id="ARBA00023136"/>
    </source>
</evidence>
<keyword evidence="20" id="KW-1185">Reference proteome</keyword>
<evidence type="ECO:0000259" key="18">
    <source>
        <dbReference type="Pfam" id="PF06455"/>
    </source>
</evidence>
<evidence type="ECO:0000256" key="8">
    <source>
        <dbReference type="ARBA" id="ARBA00022982"/>
    </source>
</evidence>
<feature type="transmembrane region" description="Helical" evidence="15">
    <location>
        <begin position="342"/>
        <end position="362"/>
    </location>
</feature>
<dbReference type="NCBIfam" id="NF005141">
    <property type="entry name" value="PRK06590.1"/>
    <property type="match status" value="1"/>
</dbReference>
<feature type="transmembrane region" description="Helical" evidence="15">
    <location>
        <begin position="427"/>
        <end position="447"/>
    </location>
</feature>
<keyword evidence="10" id="KW-0520">NAD</keyword>
<organism evidence="19 20">
    <name type="scientific">Sphingomonas edaphi</name>
    <dbReference type="NCBI Taxonomy" id="2315689"/>
    <lineage>
        <taxon>Bacteria</taxon>
        <taxon>Pseudomonadati</taxon>
        <taxon>Pseudomonadota</taxon>
        <taxon>Alphaproteobacteria</taxon>
        <taxon>Sphingomonadales</taxon>
        <taxon>Sphingomonadaceae</taxon>
        <taxon>Sphingomonas</taxon>
    </lineage>
</organism>
<evidence type="ECO:0000256" key="6">
    <source>
        <dbReference type="ARBA" id="ARBA00022692"/>
    </source>
</evidence>
<keyword evidence="6 14" id="KW-0812">Transmembrane</keyword>
<feature type="transmembrane region" description="Helical" evidence="15">
    <location>
        <begin position="258"/>
        <end position="280"/>
    </location>
</feature>
<dbReference type="InterPro" id="IPR018393">
    <property type="entry name" value="NADHpl_OxRdtase_5_subgr"/>
</dbReference>
<feature type="transmembrane region" description="Helical" evidence="15">
    <location>
        <begin position="505"/>
        <end position="529"/>
    </location>
</feature>
<feature type="transmembrane region" description="Helical" evidence="15">
    <location>
        <begin position="116"/>
        <end position="133"/>
    </location>
</feature>
<keyword evidence="9 15" id="KW-1133">Transmembrane helix</keyword>
<keyword evidence="7" id="KW-1278">Translocase</keyword>
<keyword evidence="8" id="KW-0249">Electron transport</keyword>
<accession>A0A418Q1Q1</accession>
<name>A0A418Q1Q1_9SPHN</name>
<dbReference type="InterPro" id="IPR001750">
    <property type="entry name" value="ND/Mrp_TM"/>
</dbReference>
<evidence type="ECO:0000256" key="14">
    <source>
        <dbReference type="RuleBase" id="RU000320"/>
    </source>
</evidence>
<gene>
    <name evidence="19" type="ORF">D3M59_01775</name>
</gene>
<reference evidence="19 20" key="1">
    <citation type="submission" date="2018-09" db="EMBL/GenBank/DDBJ databases">
        <title>Sphingomonas sp. DAC4.</title>
        <authorList>
            <person name="Seo T."/>
        </authorList>
    </citation>
    <scope>NUCLEOTIDE SEQUENCE [LARGE SCALE GENOMIC DNA]</scope>
    <source>
        <strain evidence="19 20">DAC4</strain>
    </source>
</reference>
<evidence type="ECO:0000313" key="20">
    <source>
        <dbReference type="Proteomes" id="UP000285023"/>
    </source>
</evidence>
<dbReference type="NCBIfam" id="TIGR01974">
    <property type="entry name" value="NDH_I_L"/>
    <property type="match status" value="1"/>
</dbReference>
<evidence type="ECO:0000259" key="17">
    <source>
        <dbReference type="Pfam" id="PF00662"/>
    </source>
</evidence>
<feature type="transmembrane region" description="Helical" evidence="15">
    <location>
        <begin position="6"/>
        <end position="25"/>
    </location>
</feature>
<dbReference type="InterPro" id="IPR003945">
    <property type="entry name" value="NU5C-like"/>
</dbReference>
<dbReference type="Gene3D" id="1.20.5.2700">
    <property type="match status" value="1"/>
</dbReference>
<feature type="transmembrane region" description="Helical" evidence="15">
    <location>
        <begin position="221"/>
        <end position="246"/>
    </location>
</feature>
<feature type="domain" description="NADH-Ubiquinone oxidoreductase (complex I) chain 5 N-terminal" evidence="17">
    <location>
        <begin position="67"/>
        <end position="117"/>
    </location>
</feature>
<dbReference type="Pfam" id="PF00361">
    <property type="entry name" value="Proton_antipo_M"/>
    <property type="match status" value="1"/>
</dbReference>
<comment type="catalytic activity">
    <reaction evidence="13">
        <text>a ubiquinone + NADH + 5 H(+)(in) = a ubiquinol + NAD(+) + 4 H(+)(out)</text>
        <dbReference type="Rhea" id="RHEA:29091"/>
        <dbReference type="Rhea" id="RHEA-COMP:9565"/>
        <dbReference type="Rhea" id="RHEA-COMP:9566"/>
        <dbReference type="ChEBI" id="CHEBI:15378"/>
        <dbReference type="ChEBI" id="CHEBI:16389"/>
        <dbReference type="ChEBI" id="CHEBI:17976"/>
        <dbReference type="ChEBI" id="CHEBI:57540"/>
        <dbReference type="ChEBI" id="CHEBI:57945"/>
        <dbReference type="EC" id="7.1.1.2"/>
    </reaction>
</comment>
<comment type="subcellular location">
    <subcellularLocation>
        <location evidence="1">Endomembrane system</location>
        <topology evidence="1">Multi-pass membrane protein</topology>
    </subcellularLocation>
    <subcellularLocation>
        <location evidence="14">Membrane</location>
        <topology evidence="14">Multi-pass membrane protein</topology>
    </subcellularLocation>
</comment>
<feature type="domain" description="NADH:quinone oxidoreductase/Mrp antiporter transmembrane" evidence="16">
    <location>
        <begin position="133"/>
        <end position="430"/>
    </location>
</feature>
<keyword evidence="4" id="KW-0813">Transport</keyword>
<dbReference type="Proteomes" id="UP000285023">
    <property type="component" value="Unassembled WGS sequence"/>
</dbReference>
<feature type="transmembrane region" description="Helical" evidence="15">
    <location>
        <begin position="383"/>
        <end position="407"/>
    </location>
</feature>